<dbReference type="InterPro" id="IPR050051">
    <property type="entry name" value="EccE_dom"/>
</dbReference>
<evidence type="ECO:0000259" key="2">
    <source>
        <dbReference type="Pfam" id="PF11203"/>
    </source>
</evidence>
<accession>A0ABN2UPE4</accession>
<evidence type="ECO:0000256" key="1">
    <source>
        <dbReference type="SAM" id="MobiDB-lite"/>
    </source>
</evidence>
<feature type="compositionally biased region" description="Low complexity" evidence="1">
    <location>
        <begin position="272"/>
        <end position="283"/>
    </location>
</feature>
<feature type="region of interest" description="Disordered" evidence="1">
    <location>
        <begin position="24"/>
        <end position="58"/>
    </location>
</feature>
<dbReference type="Proteomes" id="UP001500751">
    <property type="component" value="Unassembled WGS sequence"/>
</dbReference>
<reference evidence="3 4" key="1">
    <citation type="journal article" date="2019" name="Int. J. Syst. Evol. Microbiol.">
        <title>The Global Catalogue of Microorganisms (GCM) 10K type strain sequencing project: providing services to taxonomists for standard genome sequencing and annotation.</title>
        <authorList>
            <consortium name="The Broad Institute Genomics Platform"/>
            <consortium name="The Broad Institute Genome Sequencing Center for Infectious Disease"/>
            <person name="Wu L."/>
            <person name="Ma J."/>
        </authorList>
    </citation>
    <scope>NUCLEOTIDE SEQUENCE [LARGE SCALE GENOMIC DNA]</scope>
    <source>
        <strain evidence="3 4">JCM 16014</strain>
    </source>
</reference>
<dbReference type="Pfam" id="PF11203">
    <property type="entry name" value="EccE"/>
    <property type="match status" value="1"/>
</dbReference>
<sequence length="533" mass="54878">MVTAMTSHTAPAAEMLMPPAPQPVARAAASVPTAPTTSAAPEAAEAPTTPAAPTAPSIPATLSRGTAVLDWFAPVRTWQTVAWEAATLAAAAGHGRSALTEAVAYTGAGALIGMSSLRVHGRCLAQWTDTQGRYRYRRLSAKRRAEAEAEAAAAPLATLLPDLGLGGYVDRAGNRVGLAASDGGWVATVRLGPAVEPDVGALLAVLREAFADTTIPLAGAQLVVWTADGSAARSASMAEPADGDGDDEDGPETPDPTQDPADLTATVPHNVLPPGGFPPLDLDTTMTLPVLRPGAANQASSPPPPPPSSASTSAAADLDLTVTLPALTPQALAAIGSSAHPAPNQPPAPAVPVPVPVNRGPMRVYWLTLRYRPRQAPHAAMARGGGELGAARAVASAALGLVSRLDSAGYSADALDQMEFGQELLVALNAGDPAPSEVRETWRDWSTGRLRQVCFEPHRSLDPAGLLVQWAPGAAFTCSSYTLSRTPRGRIRGASAMRIAGPDVDKLVPPVPAVRANGRHQEFVLRTLPLAFT</sequence>
<comment type="caution">
    <text evidence="3">The sequence shown here is derived from an EMBL/GenBank/DDBJ whole genome shotgun (WGS) entry which is preliminary data.</text>
</comment>
<gene>
    <name evidence="3" type="ORF">GCM10009839_49120</name>
</gene>
<feature type="domain" description="Type VII secretion system protein EccE" evidence="2">
    <location>
        <begin position="363"/>
        <end position="455"/>
    </location>
</feature>
<evidence type="ECO:0000313" key="3">
    <source>
        <dbReference type="EMBL" id="GAA2040978.1"/>
    </source>
</evidence>
<keyword evidence="4" id="KW-1185">Reference proteome</keyword>
<name>A0ABN2UPE4_9ACTN</name>
<organism evidence="3 4">
    <name type="scientific">Catenulispora yoronensis</name>
    <dbReference type="NCBI Taxonomy" id="450799"/>
    <lineage>
        <taxon>Bacteria</taxon>
        <taxon>Bacillati</taxon>
        <taxon>Actinomycetota</taxon>
        <taxon>Actinomycetes</taxon>
        <taxon>Catenulisporales</taxon>
        <taxon>Catenulisporaceae</taxon>
        <taxon>Catenulispora</taxon>
    </lineage>
</organism>
<protein>
    <recommendedName>
        <fullName evidence="2">Type VII secretion system protein EccE domain-containing protein</fullName>
    </recommendedName>
</protein>
<feature type="region of interest" description="Disordered" evidence="1">
    <location>
        <begin position="234"/>
        <end position="313"/>
    </location>
</feature>
<dbReference type="EMBL" id="BAAAQN010000030">
    <property type="protein sequence ID" value="GAA2040978.1"/>
    <property type="molecule type" value="Genomic_DNA"/>
</dbReference>
<proteinExistence type="predicted"/>
<evidence type="ECO:0000313" key="4">
    <source>
        <dbReference type="Proteomes" id="UP001500751"/>
    </source>
</evidence>
<feature type="compositionally biased region" description="Acidic residues" evidence="1">
    <location>
        <begin position="241"/>
        <end position="252"/>
    </location>
</feature>